<evidence type="ECO:0000256" key="9">
    <source>
        <dbReference type="RuleBase" id="RU363032"/>
    </source>
</evidence>
<reference evidence="11 13" key="1">
    <citation type="submission" date="2016-02" db="EMBL/GenBank/DDBJ databases">
        <title>Draft genome sequence for Clostridium paradoxum JW-YL-7.</title>
        <authorList>
            <person name="Utturkar S.M."/>
            <person name="Lancaster A."/>
            <person name="Poole F.L."/>
            <person name="Adams M.W."/>
            <person name="Brown S.D."/>
        </authorList>
    </citation>
    <scope>NUCLEOTIDE SEQUENCE [LARGE SCALE GENOMIC DNA]</scope>
    <source>
        <strain evidence="11 13">JW-YL-7</strain>
    </source>
</reference>
<evidence type="ECO:0000313" key="12">
    <source>
        <dbReference type="EMBL" id="SHL20236.1"/>
    </source>
</evidence>
<evidence type="ECO:0000256" key="4">
    <source>
        <dbReference type="ARBA" id="ARBA00022475"/>
    </source>
</evidence>
<evidence type="ECO:0000256" key="5">
    <source>
        <dbReference type="ARBA" id="ARBA00022597"/>
    </source>
</evidence>
<dbReference type="GO" id="GO:0005886">
    <property type="term" value="C:plasma membrane"/>
    <property type="evidence" value="ECO:0007669"/>
    <property type="project" value="UniProtKB-SubCell"/>
</dbReference>
<keyword evidence="6 9" id="KW-0812">Transmembrane</keyword>
<keyword evidence="3 9" id="KW-0813">Transport</keyword>
<evidence type="ECO:0000256" key="2">
    <source>
        <dbReference type="ARBA" id="ARBA00009047"/>
    </source>
</evidence>
<accession>A0A150FSP9</accession>
<dbReference type="PATRIC" id="fig|1121328.3.peg.1729"/>
<dbReference type="Pfam" id="PF00528">
    <property type="entry name" value="BPD_transp_1"/>
    <property type="match status" value="1"/>
</dbReference>
<keyword evidence="4" id="KW-1003">Cell membrane</keyword>
<keyword evidence="14" id="KW-1185">Reference proteome</keyword>
<dbReference type="GO" id="GO:0042956">
    <property type="term" value="P:maltodextrin transmembrane transport"/>
    <property type="evidence" value="ECO:0007669"/>
    <property type="project" value="TreeGrafter"/>
</dbReference>
<evidence type="ECO:0000256" key="7">
    <source>
        <dbReference type="ARBA" id="ARBA00022989"/>
    </source>
</evidence>
<name>A0A150FSP9_CLOPD</name>
<dbReference type="PANTHER" id="PTHR32243">
    <property type="entry name" value="MALTOSE TRANSPORT SYSTEM PERMEASE-RELATED"/>
    <property type="match status" value="1"/>
</dbReference>
<dbReference type="InterPro" id="IPR035906">
    <property type="entry name" value="MetI-like_sf"/>
</dbReference>
<evidence type="ECO:0000313" key="13">
    <source>
        <dbReference type="Proteomes" id="UP000092605"/>
    </source>
</evidence>
<dbReference type="CDD" id="cd06261">
    <property type="entry name" value="TM_PBP2"/>
    <property type="match status" value="1"/>
</dbReference>
<dbReference type="AlphaFoldDB" id="A0A150FSP9"/>
<evidence type="ECO:0000256" key="1">
    <source>
        <dbReference type="ARBA" id="ARBA00004651"/>
    </source>
</evidence>
<keyword evidence="5" id="KW-0762">Sugar transport</keyword>
<evidence type="ECO:0000313" key="14">
    <source>
        <dbReference type="Proteomes" id="UP000323392"/>
    </source>
</evidence>
<feature type="transmembrane region" description="Helical" evidence="9">
    <location>
        <begin position="108"/>
        <end position="127"/>
    </location>
</feature>
<comment type="caution">
    <text evidence="11">The sequence shown here is derived from an EMBL/GenBank/DDBJ whole genome shotgun (WGS) entry which is preliminary data.</text>
</comment>
<feature type="domain" description="ABC transmembrane type-1" evidence="10">
    <location>
        <begin position="71"/>
        <end position="263"/>
    </location>
</feature>
<reference evidence="12 14" key="2">
    <citation type="submission" date="2016-11" db="EMBL/GenBank/DDBJ databases">
        <authorList>
            <person name="Varghese N."/>
            <person name="Submissions S."/>
        </authorList>
    </citation>
    <scope>NUCLEOTIDE SEQUENCE [LARGE SCALE GENOMIC DNA]</scope>
    <source>
        <strain evidence="12 14">DSM 7308</strain>
    </source>
</reference>
<dbReference type="InterPro" id="IPR050901">
    <property type="entry name" value="BP-dep_ABC_trans_perm"/>
</dbReference>
<dbReference type="OrthoDB" id="9787837at2"/>
<evidence type="ECO:0000256" key="6">
    <source>
        <dbReference type="ARBA" id="ARBA00022692"/>
    </source>
</evidence>
<gene>
    <name evidence="11" type="ORF">JWYL7_1718</name>
    <name evidence="12" type="ORF">SAMN05661008_01664</name>
</gene>
<dbReference type="PROSITE" id="PS50928">
    <property type="entry name" value="ABC_TM1"/>
    <property type="match status" value="1"/>
</dbReference>
<evidence type="ECO:0000256" key="8">
    <source>
        <dbReference type="ARBA" id="ARBA00023136"/>
    </source>
</evidence>
<sequence length="278" mass="31005">MKKKISLGLILSHIILIIACILTIIPIWWVLNTALSNRVSIASTQISLIPEGFTFNNFIEVFRNKNFTLWLRNSIIFSVGTTLLTLFCATIAAYAFSRFDFKGKKVGLMFFIVLMMLPITAAMVGQFRIFRTFGLLNKYIGMILLYSAGAMAFSIWNLKGYFDTIPKSLEEAALVDGANKLQIFLNVILPLSKPALAITALFIFIVPWTDFAAAFLFISDPDKYTLAMGLYQWASDPRNIPWPLFAAGSIIVAAPLAILYLVFQRYIVSGLTVGGVKE</sequence>
<dbReference type="EMBL" id="LSFY01000001">
    <property type="protein sequence ID" value="KXZ40643.1"/>
    <property type="molecule type" value="Genomic_DNA"/>
</dbReference>
<protein>
    <submittedName>
        <fullName evidence="11">ABC-type transporter, integral membrane subunit</fullName>
    </submittedName>
    <submittedName>
        <fullName evidence="12">Arabinogalactan oligomer / maltooligosaccharide transport system permease protein</fullName>
    </submittedName>
</protein>
<dbReference type="Gene3D" id="1.10.3720.10">
    <property type="entry name" value="MetI-like"/>
    <property type="match status" value="1"/>
</dbReference>
<dbReference type="InterPro" id="IPR000515">
    <property type="entry name" value="MetI-like"/>
</dbReference>
<evidence type="ECO:0000256" key="3">
    <source>
        <dbReference type="ARBA" id="ARBA00022448"/>
    </source>
</evidence>
<comment type="subcellular location">
    <subcellularLocation>
        <location evidence="1 9">Cell membrane</location>
        <topology evidence="1 9">Multi-pass membrane protein</topology>
    </subcellularLocation>
</comment>
<evidence type="ECO:0000259" key="10">
    <source>
        <dbReference type="PROSITE" id="PS50928"/>
    </source>
</evidence>
<dbReference type="RefSeq" id="WP_066071842.1">
    <property type="nucleotide sequence ID" value="NZ_FRBG01000015.1"/>
</dbReference>
<dbReference type="EMBL" id="FRBG01000015">
    <property type="protein sequence ID" value="SHL20236.1"/>
    <property type="molecule type" value="Genomic_DNA"/>
</dbReference>
<dbReference type="PANTHER" id="PTHR32243:SF50">
    <property type="entry name" value="MALTOSE_MALTODEXTRIN TRANSPORT SYSTEM PERMEASE PROTEIN MALG"/>
    <property type="match status" value="1"/>
</dbReference>
<dbReference type="STRING" id="1121328.JWYL7_1718"/>
<dbReference type="Proteomes" id="UP000323392">
    <property type="component" value="Unassembled WGS sequence"/>
</dbReference>
<keyword evidence="7 9" id="KW-1133">Transmembrane helix</keyword>
<dbReference type="Proteomes" id="UP000092605">
    <property type="component" value="Unassembled WGS sequence"/>
</dbReference>
<dbReference type="PROSITE" id="PS51257">
    <property type="entry name" value="PROKAR_LIPOPROTEIN"/>
    <property type="match status" value="1"/>
</dbReference>
<dbReference type="GO" id="GO:0015423">
    <property type="term" value="F:ABC-type maltose transporter activity"/>
    <property type="evidence" value="ECO:0007669"/>
    <property type="project" value="TreeGrafter"/>
</dbReference>
<feature type="transmembrane region" description="Helical" evidence="9">
    <location>
        <begin position="139"/>
        <end position="158"/>
    </location>
</feature>
<keyword evidence="8 9" id="KW-0472">Membrane</keyword>
<proteinExistence type="inferred from homology"/>
<evidence type="ECO:0000313" key="11">
    <source>
        <dbReference type="EMBL" id="KXZ40643.1"/>
    </source>
</evidence>
<feature type="transmembrane region" description="Helical" evidence="9">
    <location>
        <begin position="240"/>
        <end position="263"/>
    </location>
</feature>
<feature type="transmembrane region" description="Helical" evidence="9">
    <location>
        <begin position="7"/>
        <end position="31"/>
    </location>
</feature>
<dbReference type="SUPFAM" id="SSF161098">
    <property type="entry name" value="MetI-like"/>
    <property type="match status" value="1"/>
</dbReference>
<feature type="transmembrane region" description="Helical" evidence="9">
    <location>
        <begin position="75"/>
        <end position="96"/>
    </location>
</feature>
<organism evidence="11 13">
    <name type="scientific">Alkalithermobacter thermoalcaliphilus JW-YL-7 = DSM 7308</name>
    <dbReference type="NCBI Taxonomy" id="1121328"/>
    <lineage>
        <taxon>Bacteria</taxon>
        <taxon>Bacillati</taxon>
        <taxon>Bacillota</taxon>
        <taxon>Clostridia</taxon>
        <taxon>Peptostreptococcales</taxon>
        <taxon>Tepidibacteraceae</taxon>
        <taxon>Alkalithermobacter</taxon>
    </lineage>
</organism>
<comment type="similarity">
    <text evidence="2">Belongs to the binding-protein-dependent transport system permease family. MalFG subfamily.</text>
</comment>